<evidence type="ECO:0000256" key="1">
    <source>
        <dbReference type="SAM" id="SignalP"/>
    </source>
</evidence>
<organism evidence="2">
    <name type="scientific">Culicoides sonorensis</name>
    <name type="common">Biting midge</name>
    <dbReference type="NCBI Taxonomy" id="179676"/>
    <lineage>
        <taxon>Eukaryota</taxon>
        <taxon>Metazoa</taxon>
        <taxon>Ecdysozoa</taxon>
        <taxon>Arthropoda</taxon>
        <taxon>Hexapoda</taxon>
        <taxon>Insecta</taxon>
        <taxon>Pterygota</taxon>
        <taxon>Neoptera</taxon>
        <taxon>Endopterygota</taxon>
        <taxon>Diptera</taxon>
        <taxon>Nematocera</taxon>
        <taxon>Chironomoidea</taxon>
        <taxon>Ceratopogonidae</taxon>
        <taxon>Ceratopogoninae</taxon>
        <taxon>Culicoides</taxon>
        <taxon>Monoculicoides</taxon>
    </lineage>
</organism>
<keyword evidence="1" id="KW-0732">Signal</keyword>
<gene>
    <name evidence="2" type="primary">CSON006204</name>
</gene>
<dbReference type="AlphaFoldDB" id="A0A336MUS7"/>
<dbReference type="EMBL" id="UFQT01002351">
    <property type="protein sequence ID" value="SSX33261.1"/>
    <property type="molecule type" value="Genomic_DNA"/>
</dbReference>
<accession>A0A336MUS7</accession>
<reference evidence="2" key="1">
    <citation type="submission" date="2018-07" db="EMBL/GenBank/DDBJ databases">
        <authorList>
            <person name="Quirk P.G."/>
            <person name="Krulwich T.A."/>
        </authorList>
    </citation>
    <scope>NUCLEOTIDE SEQUENCE</scope>
</reference>
<proteinExistence type="predicted"/>
<feature type="signal peptide" evidence="1">
    <location>
        <begin position="1"/>
        <end position="19"/>
    </location>
</feature>
<evidence type="ECO:0000313" key="2">
    <source>
        <dbReference type="EMBL" id="SSX33261.1"/>
    </source>
</evidence>
<name>A0A336MUS7_CULSO</name>
<protein>
    <submittedName>
        <fullName evidence="2">CSON006204 protein</fullName>
    </submittedName>
</protein>
<feature type="chain" id="PRO_5016334859" evidence="1">
    <location>
        <begin position="20"/>
        <end position="86"/>
    </location>
</feature>
<sequence length="86" mass="9137">MKAAFILAVFAIVMVVVHAGGNYVIPDQFKAEGDALMKELEDANVPKLPDGSCYDICKAPDALKTKSLAFVDKVNANGGQIPKPNC</sequence>
<dbReference type="VEuPathDB" id="VectorBase:CSON006204"/>